<dbReference type="Gene3D" id="3.30.70.270">
    <property type="match status" value="1"/>
</dbReference>
<evidence type="ECO:0000256" key="6">
    <source>
        <dbReference type="ARBA" id="ARBA00022801"/>
    </source>
</evidence>
<gene>
    <name evidence="9" type="ORF">PBRA_009722</name>
</gene>
<keyword evidence="5" id="KW-0255">Endonuclease</keyword>
<evidence type="ECO:0000256" key="5">
    <source>
        <dbReference type="ARBA" id="ARBA00022759"/>
    </source>
</evidence>
<feature type="non-terminal residue" evidence="9">
    <location>
        <position position="418"/>
    </location>
</feature>
<keyword evidence="3" id="KW-0548">Nucleotidyltransferase</keyword>
<dbReference type="GO" id="GO:0008233">
    <property type="term" value="F:peptidase activity"/>
    <property type="evidence" value="ECO:0007669"/>
    <property type="project" value="UniProtKB-KW"/>
</dbReference>
<accession>A0A0G4ILY9</accession>
<evidence type="ECO:0000256" key="7">
    <source>
        <dbReference type="ARBA" id="ARBA00022918"/>
    </source>
</evidence>
<dbReference type="AlphaFoldDB" id="A0A0G4ILY9"/>
<dbReference type="PANTHER" id="PTHR24559:SF444">
    <property type="entry name" value="REVERSE TRANSCRIPTASE DOMAIN-CONTAINING PROTEIN"/>
    <property type="match status" value="1"/>
</dbReference>
<dbReference type="EMBL" id="CDSF01000050">
    <property type="protein sequence ID" value="CEO96193.1"/>
    <property type="molecule type" value="Genomic_DNA"/>
</dbReference>
<dbReference type="OrthoDB" id="9996999at2759"/>
<dbReference type="Gene3D" id="3.10.10.10">
    <property type="entry name" value="HIV Type 1 Reverse Transcriptase, subunit A, domain 1"/>
    <property type="match status" value="1"/>
</dbReference>
<reference evidence="9 10" key="1">
    <citation type="submission" date="2015-02" db="EMBL/GenBank/DDBJ databases">
        <authorList>
            <person name="Chooi Y.-H."/>
        </authorList>
    </citation>
    <scope>NUCLEOTIDE SEQUENCE [LARGE SCALE GENOMIC DNA]</scope>
    <source>
        <strain evidence="9">E3</strain>
    </source>
</reference>
<evidence type="ECO:0000256" key="1">
    <source>
        <dbReference type="ARBA" id="ARBA00022670"/>
    </source>
</evidence>
<evidence type="ECO:0000313" key="10">
    <source>
        <dbReference type="Proteomes" id="UP000039324"/>
    </source>
</evidence>
<feature type="domain" description="Reverse transcriptase" evidence="8">
    <location>
        <begin position="329"/>
        <end position="418"/>
    </location>
</feature>
<dbReference type="GO" id="GO:0004519">
    <property type="term" value="F:endonuclease activity"/>
    <property type="evidence" value="ECO:0007669"/>
    <property type="project" value="UniProtKB-KW"/>
</dbReference>
<keyword evidence="6" id="KW-0378">Hydrolase</keyword>
<keyword evidence="4" id="KW-0540">Nuclease</keyword>
<dbReference type="PANTHER" id="PTHR24559">
    <property type="entry name" value="TRANSPOSON TY3-I GAG-POL POLYPROTEIN"/>
    <property type="match status" value="1"/>
</dbReference>
<keyword evidence="10" id="KW-1185">Reference proteome</keyword>
<keyword evidence="7" id="KW-0695">RNA-directed DNA polymerase</keyword>
<dbReference type="SUPFAM" id="SSF50630">
    <property type="entry name" value="Acid proteases"/>
    <property type="match status" value="1"/>
</dbReference>
<dbReference type="InterPro" id="IPR021109">
    <property type="entry name" value="Peptidase_aspartic_dom_sf"/>
</dbReference>
<dbReference type="InterPro" id="IPR000477">
    <property type="entry name" value="RT_dom"/>
</dbReference>
<evidence type="ECO:0000313" key="9">
    <source>
        <dbReference type="EMBL" id="CEO96193.1"/>
    </source>
</evidence>
<dbReference type="CDD" id="cd01647">
    <property type="entry name" value="RT_LTR"/>
    <property type="match status" value="1"/>
</dbReference>
<evidence type="ECO:0000256" key="3">
    <source>
        <dbReference type="ARBA" id="ARBA00022695"/>
    </source>
</evidence>
<sequence>MTALLDTGAAVNVANQHAVRAAGVEVTRGALQLVDFAGRPVENAGTAELPFNIGEAQTAIRVTVCDDAMPHDVIIGLPQLHAWKTRWDLAQGHVEIPGIGIRVHLNQPRRRTGRAVQMRLMEDVIVRRDQVVAVQVRADGAVTDGPVLVERQRRGTKTAAIAEGFGQLKDGVATILIGNLFSRRCRYKKGRVVALAKPVGEQQICSMTVGAVMSEEGGADAPMTQHQAAVMDAVHVEWESFDQATQRRIRRWICTQADRFTSDFNPVGRTETEVHRIPVVPGAEPVAMPPRRLHPHLEDQVRDTVQQLLKVGTIRPSTSPWAAGVVMARKANGGFRMAIDYRRLNDVTIGDAYPMPRVDDALAAMQGASWFSAFDLTSGYWQVPVAEEDRAKTAFVTRDGLFEWNGMPFGLKCAPATF</sequence>
<evidence type="ECO:0000256" key="4">
    <source>
        <dbReference type="ARBA" id="ARBA00022722"/>
    </source>
</evidence>
<dbReference type="STRING" id="37360.A0A0G4ILY9"/>
<keyword evidence="2" id="KW-0808">Transferase</keyword>
<protein>
    <recommendedName>
        <fullName evidence="8">Reverse transcriptase domain-containing protein</fullName>
    </recommendedName>
</protein>
<dbReference type="Pfam" id="PF00078">
    <property type="entry name" value="RVT_1"/>
    <property type="match status" value="1"/>
</dbReference>
<proteinExistence type="predicted"/>
<name>A0A0G4ILY9_PLABS</name>
<dbReference type="Gene3D" id="2.40.70.10">
    <property type="entry name" value="Acid Proteases"/>
    <property type="match status" value="1"/>
</dbReference>
<evidence type="ECO:0000256" key="2">
    <source>
        <dbReference type="ARBA" id="ARBA00022679"/>
    </source>
</evidence>
<dbReference type="FunFam" id="3.10.10.10:FF:000007">
    <property type="entry name" value="Retrovirus-related Pol polyprotein from transposon 17.6-like Protein"/>
    <property type="match status" value="1"/>
</dbReference>
<dbReference type="GO" id="GO:0006508">
    <property type="term" value="P:proteolysis"/>
    <property type="evidence" value="ECO:0007669"/>
    <property type="project" value="UniProtKB-KW"/>
</dbReference>
<organism evidence="9 10">
    <name type="scientific">Plasmodiophora brassicae</name>
    <name type="common">Clubroot disease agent</name>
    <dbReference type="NCBI Taxonomy" id="37360"/>
    <lineage>
        <taxon>Eukaryota</taxon>
        <taxon>Sar</taxon>
        <taxon>Rhizaria</taxon>
        <taxon>Endomyxa</taxon>
        <taxon>Phytomyxea</taxon>
        <taxon>Plasmodiophorida</taxon>
        <taxon>Plasmodiophoridae</taxon>
        <taxon>Plasmodiophora</taxon>
    </lineage>
</organism>
<keyword evidence="1" id="KW-0645">Protease</keyword>
<dbReference type="InterPro" id="IPR043502">
    <property type="entry name" value="DNA/RNA_pol_sf"/>
</dbReference>
<dbReference type="SUPFAM" id="SSF56672">
    <property type="entry name" value="DNA/RNA polymerases"/>
    <property type="match status" value="1"/>
</dbReference>
<dbReference type="Proteomes" id="UP000039324">
    <property type="component" value="Unassembled WGS sequence"/>
</dbReference>
<dbReference type="OMA" id="RIRRWIC"/>
<dbReference type="GO" id="GO:0003964">
    <property type="term" value="F:RNA-directed DNA polymerase activity"/>
    <property type="evidence" value="ECO:0007669"/>
    <property type="project" value="UniProtKB-KW"/>
</dbReference>
<evidence type="ECO:0000259" key="8">
    <source>
        <dbReference type="Pfam" id="PF00078"/>
    </source>
</evidence>
<dbReference type="InterPro" id="IPR053134">
    <property type="entry name" value="RNA-dir_DNA_polymerase"/>
</dbReference>
<dbReference type="InterPro" id="IPR043128">
    <property type="entry name" value="Rev_trsase/Diguanyl_cyclase"/>
</dbReference>
<dbReference type="CDD" id="cd00303">
    <property type="entry name" value="retropepsin_like"/>
    <property type="match status" value="1"/>
</dbReference>